<dbReference type="SUPFAM" id="SSF53649">
    <property type="entry name" value="Alkaline phosphatase-like"/>
    <property type="match status" value="1"/>
</dbReference>
<keyword evidence="6 7" id="KW-0472">Membrane</keyword>
<gene>
    <name evidence="9" type="ORF">EOE67_14300</name>
</gene>
<dbReference type="Proteomes" id="UP000283077">
    <property type="component" value="Unassembled WGS sequence"/>
</dbReference>
<comment type="caution">
    <text evidence="9">The sequence shown here is derived from an EMBL/GenBank/DDBJ whole genome shotgun (WGS) entry which is preliminary data.</text>
</comment>
<dbReference type="InterPro" id="IPR058130">
    <property type="entry name" value="PEA_transf_C"/>
</dbReference>
<evidence type="ECO:0000256" key="5">
    <source>
        <dbReference type="ARBA" id="ARBA00022989"/>
    </source>
</evidence>
<feature type="transmembrane region" description="Helical" evidence="7">
    <location>
        <begin position="141"/>
        <end position="161"/>
    </location>
</feature>
<evidence type="ECO:0000256" key="7">
    <source>
        <dbReference type="SAM" id="Phobius"/>
    </source>
</evidence>
<feature type="transmembrane region" description="Helical" evidence="7">
    <location>
        <begin position="105"/>
        <end position="129"/>
    </location>
</feature>
<keyword evidence="5 7" id="KW-1133">Transmembrane helix</keyword>
<evidence type="ECO:0000256" key="4">
    <source>
        <dbReference type="ARBA" id="ARBA00022692"/>
    </source>
</evidence>
<feature type="transmembrane region" description="Helical" evidence="7">
    <location>
        <begin position="65"/>
        <end position="85"/>
    </location>
</feature>
<proteinExistence type="predicted"/>
<keyword evidence="10" id="KW-1185">Reference proteome</keyword>
<evidence type="ECO:0000256" key="3">
    <source>
        <dbReference type="ARBA" id="ARBA00022679"/>
    </source>
</evidence>
<dbReference type="InterPro" id="IPR040423">
    <property type="entry name" value="PEA_transferase"/>
</dbReference>
<comment type="subcellular location">
    <subcellularLocation>
        <location evidence="1">Cell membrane</location>
        <topology evidence="1">Multi-pass membrane protein</topology>
    </subcellularLocation>
</comment>
<reference evidence="9 10" key="1">
    <citation type="submission" date="2019-01" db="EMBL/GenBank/DDBJ databases">
        <authorList>
            <person name="Chen W.-M."/>
        </authorList>
    </citation>
    <scope>NUCLEOTIDE SEQUENCE [LARGE SCALE GENOMIC DNA]</scope>
    <source>
        <strain evidence="9 10">KYPC3</strain>
    </source>
</reference>
<evidence type="ECO:0000256" key="2">
    <source>
        <dbReference type="ARBA" id="ARBA00022475"/>
    </source>
</evidence>
<sequence>MKPLLSHPITAPLCFLLLVLLVLAPQFYLWPEPAKLGHWLRWSIAPTLLLLALLLTVSKQLHRSIWAWFPLVLLAPQELFYIATYHKVTDAHAMAIIAETDLAEAAGYLSGLGWLILPAVLLVMLLFVVTSAVFKVQQYRWLSFGRPVVWTASLVMVGWLWQQELQYQQLYPPKPKANRTETALAQRPLPNSHNLFHQSYPLNLLLAANEFRVQKEALAKVAARVADFKFGATQPHPPAAKQIYVLVIGETLRPDRLQLNGYARATTPRLAGLGDVVSFTDMISPWSWTRMSVPVIISRKSAQDQQYFSSEKSFVAAFAEAGFATAWLSTQSPLGVHDSSVALHAAEAEQVQYLNPVGYKKAGFYDEVLVKAVQRVLAQNAQKQLIVLHTLGSHFSYADRYPDNFDLFQPSGKHQAIGMHDRANKEMLNNAYDNTVAYTDQLLFNLIKTLQQQDAISSFIYVSDHGENLFDGECSKSGHGHHTEYDYRVAALWWGSKQFRQHYPEIAQQIAMNRQQPLSTNQIFHSMLHLAQIGYPTAQPELSLAQSPVSLTVRPRLLASGQNFDRSPKDAVCRALPAPDKR</sequence>
<evidence type="ECO:0000313" key="9">
    <source>
        <dbReference type="EMBL" id="RVU35345.1"/>
    </source>
</evidence>
<evidence type="ECO:0000256" key="6">
    <source>
        <dbReference type="ARBA" id="ARBA00023136"/>
    </source>
</evidence>
<dbReference type="PANTHER" id="PTHR30443:SF0">
    <property type="entry name" value="PHOSPHOETHANOLAMINE TRANSFERASE EPTA"/>
    <property type="match status" value="1"/>
</dbReference>
<feature type="domain" description="Sulfatase N-terminal" evidence="8">
    <location>
        <begin position="243"/>
        <end position="533"/>
    </location>
</feature>
<dbReference type="AlphaFoldDB" id="A0A437QLG3"/>
<dbReference type="GO" id="GO:0005886">
    <property type="term" value="C:plasma membrane"/>
    <property type="evidence" value="ECO:0007669"/>
    <property type="project" value="UniProtKB-SubCell"/>
</dbReference>
<dbReference type="GO" id="GO:0016776">
    <property type="term" value="F:phosphotransferase activity, phosphate group as acceptor"/>
    <property type="evidence" value="ECO:0007669"/>
    <property type="project" value="TreeGrafter"/>
</dbReference>
<organism evidence="9 10">
    <name type="scientific">Rheinheimera riviphila</name>
    <dbReference type="NCBI Taxonomy" id="1834037"/>
    <lineage>
        <taxon>Bacteria</taxon>
        <taxon>Pseudomonadati</taxon>
        <taxon>Pseudomonadota</taxon>
        <taxon>Gammaproteobacteria</taxon>
        <taxon>Chromatiales</taxon>
        <taxon>Chromatiaceae</taxon>
        <taxon>Rheinheimera</taxon>
    </lineage>
</organism>
<dbReference type="CDD" id="cd16017">
    <property type="entry name" value="LptA"/>
    <property type="match status" value="1"/>
</dbReference>
<evidence type="ECO:0000313" key="10">
    <source>
        <dbReference type="Proteomes" id="UP000283077"/>
    </source>
</evidence>
<keyword evidence="2" id="KW-1003">Cell membrane</keyword>
<accession>A0A437QLG3</accession>
<name>A0A437QLG3_9GAMM</name>
<evidence type="ECO:0000256" key="1">
    <source>
        <dbReference type="ARBA" id="ARBA00004651"/>
    </source>
</evidence>
<dbReference type="RefSeq" id="WP_127700019.1">
    <property type="nucleotide sequence ID" value="NZ_SACS01000016.1"/>
</dbReference>
<dbReference type="OrthoDB" id="9786870at2"/>
<dbReference type="GO" id="GO:0009244">
    <property type="term" value="P:lipopolysaccharide core region biosynthetic process"/>
    <property type="evidence" value="ECO:0007669"/>
    <property type="project" value="TreeGrafter"/>
</dbReference>
<keyword evidence="4 7" id="KW-0812">Transmembrane</keyword>
<keyword evidence="3" id="KW-0808">Transferase</keyword>
<evidence type="ECO:0000259" key="8">
    <source>
        <dbReference type="Pfam" id="PF00884"/>
    </source>
</evidence>
<dbReference type="InterPro" id="IPR000917">
    <property type="entry name" value="Sulfatase_N"/>
</dbReference>
<dbReference type="InterPro" id="IPR017850">
    <property type="entry name" value="Alkaline_phosphatase_core_sf"/>
</dbReference>
<dbReference type="PANTHER" id="PTHR30443">
    <property type="entry name" value="INNER MEMBRANE PROTEIN"/>
    <property type="match status" value="1"/>
</dbReference>
<feature type="transmembrane region" description="Helical" evidence="7">
    <location>
        <begin position="39"/>
        <end position="58"/>
    </location>
</feature>
<dbReference type="Pfam" id="PF00884">
    <property type="entry name" value="Sulfatase"/>
    <property type="match status" value="1"/>
</dbReference>
<dbReference type="EMBL" id="SACS01000016">
    <property type="protein sequence ID" value="RVU35345.1"/>
    <property type="molecule type" value="Genomic_DNA"/>
</dbReference>
<dbReference type="Gene3D" id="3.40.720.10">
    <property type="entry name" value="Alkaline Phosphatase, subunit A"/>
    <property type="match status" value="1"/>
</dbReference>
<protein>
    <recommendedName>
        <fullName evidence="8">Sulfatase N-terminal domain-containing protein</fullName>
    </recommendedName>
</protein>